<proteinExistence type="predicted"/>
<evidence type="ECO:0000313" key="1">
    <source>
        <dbReference type="EMBL" id="PXX59843.1"/>
    </source>
</evidence>
<evidence type="ECO:0000313" key="2">
    <source>
        <dbReference type="Proteomes" id="UP000247569"/>
    </source>
</evidence>
<dbReference type="Proteomes" id="UP000247569">
    <property type="component" value="Unassembled WGS sequence"/>
</dbReference>
<sequence>MGEFRSFTKTELEQFERDQQDPKWLEWLAPENMNMQLDVFLNETVPDMPGNPWSSEGLERAERAALSIFPTVDSTMLPENRGVADQFHRFVGEVFRRNFEGVWRNVPTFDDAKRSRRFGPVVARPFAEFYLGVIQTLTTAIDRQTGNTWSQAFRYSEEDYQTWVETGRPTIAGLKD</sequence>
<protein>
    <submittedName>
        <fullName evidence="1">Uncharacterized protein</fullName>
    </submittedName>
</protein>
<dbReference type="OrthoDB" id="4553508at2"/>
<reference evidence="1 2" key="1">
    <citation type="submission" date="2018-05" db="EMBL/GenBank/DDBJ databases">
        <title>Genomic Encyclopedia of Type Strains, Phase IV (KMG-IV): sequencing the most valuable type-strain genomes for metagenomic binning, comparative biology and taxonomic classification.</title>
        <authorList>
            <person name="Goeker M."/>
        </authorList>
    </citation>
    <scope>NUCLEOTIDE SEQUENCE [LARGE SCALE GENOMIC DNA]</scope>
    <source>
        <strain evidence="1 2">DSM 44704</strain>
    </source>
</reference>
<name>A0A318JXT8_9NOCA</name>
<dbReference type="RefSeq" id="WP_040741582.1">
    <property type="nucleotide sequence ID" value="NZ_QJKF01000011.1"/>
</dbReference>
<comment type="caution">
    <text evidence="1">The sequence shown here is derived from an EMBL/GenBank/DDBJ whole genome shotgun (WGS) entry which is preliminary data.</text>
</comment>
<organism evidence="1 2">
    <name type="scientific">Nocardia tenerifensis</name>
    <dbReference type="NCBI Taxonomy" id="228006"/>
    <lineage>
        <taxon>Bacteria</taxon>
        <taxon>Bacillati</taxon>
        <taxon>Actinomycetota</taxon>
        <taxon>Actinomycetes</taxon>
        <taxon>Mycobacteriales</taxon>
        <taxon>Nocardiaceae</taxon>
        <taxon>Nocardia</taxon>
    </lineage>
</organism>
<gene>
    <name evidence="1" type="ORF">DFR70_111230</name>
</gene>
<accession>A0A318JXT8</accession>
<dbReference type="EMBL" id="QJKF01000011">
    <property type="protein sequence ID" value="PXX59843.1"/>
    <property type="molecule type" value="Genomic_DNA"/>
</dbReference>
<keyword evidence="2" id="KW-1185">Reference proteome</keyword>
<dbReference type="AlphaFoldDB" id="A0A318JXT8"/>